<gene>
    <name evidence="2" type="ORF">K491DRAFT_551660</name>
</gene>
<evidence type="ECO:0000313" key="3">
    <source>
        <dbReference type="Proteomes" id="UP000799324"/>
    </source>
</evidence>
<dbReference type="InterPro" id="IPR001810">
    <property type="entry name" value="F-box_dom"/>
</dbReference>
<dbReference type="EMBL" id="MU004385">
    <property type="protein sequence ID" value="KAF2653180.1"/>
    <property type="molecule type" value="Genomic_DNA"/>
</dbReference>
<dbReference type="Pfam" id="PF00646">
    <property type="entry name" value="F-box"/>
    <property type="match status" value="1"/>
</dbReference>
<sequence length="92" mass="10728">LPIEIEHKIMGYSDLASLLIVRRVNKKAMQVIDYLPDWRKVLDNAPNVVRMAVGIKTAHRFTLPRLVQRLERRTCSFCQQPAPYFSVFSLTR</sequence>
<feature type="non-terminal residue" evidence="2">
    <location>
        <position position="1"/>
    </location>
</feature>
<protein>
    <recommendedName>
        <fullName evidence="1">F-box domain-containing protein</fullName>
    </recommendedName>
</protein>
<keyword evidence="3" id="KW-1185">Reference proteome</keyword>
<evidence type="ECO:0000259" key="1">
    <source>
        <dbReference type="PROSITE" id="PS50181"/>
    </source>
</evidence>
<reference evidence="2" key="1">
    <citation type="journal article" date="2020" name="Stud. Mycol.">
        <title>101 Dothideomycetes genomes: a test case for predicting lifestyles and emergence of pathogens.</title>
        <authorList>
            <person name="Haridas S."/>
            <person name="Albert R."/>
            <person name="Binder M."/>
            <person name="Bloem J."/>
            <person name="Labutti K."/>
            <person name="Salamov A."/>
            <person name="Andreopoulos B."/>
            <person name="Baker S."/>
            <person name="Barry K."/>
            <person name="Bills G."/>
            <person name="Bluhm B."/>
            <person name="Cannon C."/>
            <person name="Castanera R."/>
            <person name="Culley D."/>
            <person name="Daum C."/>
            <person name="Ezra D."/>
            <person name="Gonzalez J."/>
            <person name="Henrissat B."/>
            <person name="Kuo A."/>
            <person name="Liang C."/>
            <person name="Lipzen A."/>
            <person name="Lutzoni F."/>
            <person name="Magnuson J."/>
            <person name="Mondo S."/>
            <person name="Nolan M."/>
            <person name="Ohm R."/>
            <person name="Pangilinan J."/>
            <person name="Park H.-J."/>
            <person name="Ramirez L."/>
            <person name="Alfaro M."/>
            <person name="Sun H."/>
            <person name="Tritt A."/>
            <person name="Yoshinaga Y."/>
            <person name="Zwiers L.-H."/>
            <person name="Turgeon B."/>
            <person name="Goodwin S."/>
            <person name="Spatafora J."/>
            <person name="Crous P."/>
            <person name="Grigoriev I."/>
        </authorList>
    </citation>
    <scope>NUCLEOTIDE SEQUENCE</scope>
    <source>
        <strain evidence="2">CBS 122681</strain>
    </source>
</reference>
<organism evidence="2 3">
    <name type="scientific">Lophiostoma macrostomum CBS 122681</name>
    <dbReference type="NCBI Taxonomy" id="1314788"/>
    <lineage>
        <taxon>Eukaryota</taxon>
        <taxon>Fungi</taxon>
        <taxon>Dikarya</taxon>
        <taxon>Ascomycota</taxon>
        <taxon>Pezizomycotina</taxon>
        <taxon>Dothideomycetes</taxon>
        <taxon>Pleosporomycetidae</taxon>
        <taxon>Pleosporales</taxon>
        <taxon>Lophiostomataceae</taxon>
        <taxon>Lophiostoma</taxon>
    </lineage>
</organism>
<feature type="domain" description="F-box" evidence="1">
    <location>
        <begin position="1"/>
        <end position="41"/>
    </location>
</feature>
<dbReference type="OrthoDB" id="3792830at2759"/>
<feature type="non-terminal residue" evidence="2">
    <location>
        <position position="92"/>
    </location>
</feature>
<proteinExistence type="predicted"/>
<dbReference type="PROSITE" id="PS50181">
    <property type="entry name" value="FBOX"/>
    <property type="match status" value="1"/>
</dbReference>
<accession>A0A6A6T064</accession>
<dbReference type="Proteomes" id="UP000799324">
    <property type="component" value="Unassembled WGS sequence"/>
</dbReference>
<name>A0A6A6T064_9PLEO</name>
<dbReference type="AlphaFoldDB" id="A0A6A6T064"/>
<evidence type="ECO:0000313" key="2">
    <source>
        <dbReference type="EMBL" id="KAF2653180.1"/>
    </source>
</evidence>